<evidence type="ECO:0000313" key="2">
    <source>
        <dbReference type="EMBL" id="KAJ7308199.1"/>
    </source>
</evidence>
<dbReference type="PANTHER" id="PTHR37871:SF1">
    <property type="entry name" value="PROLINE-RICH PROTEIN 22"/>
    <property type="match status" value="1"/>
</dbReference>
<dbReference type="OrthoDB" id="9941921at2759"/>
<dbReference type="PANTHER" id="PTHR37871">
    <property type="entry name" value="PROLINE-RICH PROTEIN 22"/>
    <property type="match status" value="1"/>
</dbReference>
<gene>
    <name evidence="2" type="ORF">JRQ81_008717</name>
</gene>
<feature type="region of interest" description="Disordered" evidence="1">
    <location>
        <begin position="197"/>
        <end position="304"/>
    </location>
</feature>
<feature type="compositionally biased region" description="Low complexity" evidence="1">
    <location>
        <begin position="239"/>
        <end position="249"/>
    </location>
</feature>
<evidence type="ECO:0000313" key="3">
    <source>
        <dbReference type="Proteomes" id="UP001142489"/>
    </source>
</evidence>
<dbReference type="Proteomes" id="UP001142489">
    <property type="component" value="Unassembled WGS sequence"/>
</dbReference>
<accession>A0A9Q0XAR1</accession>
<feature type="compositionally biased region" description="Basic and acidic residues" evidence="1">
    <location>
        <begin position="251"/>
        <end position="268"/>
    </location>
</feature>
<organism evidence="2 3">
    <name type="scientific">Phrynocephalus forsythii</name>
    <dbReference type="NCBI Taxonomy" id="171643"/>
    <lineage>
        <taxon>Eukaryota</taxon>
        <taxon>Metazoa</taxon>
        <taxon>Chordata</taxon>
        <taxon>Craniata</taxon>
        <taxon>Vertebrata</taxon>
        <taxon>Euteleostomi</taxon>
        <taxon>Lepidosauria</taxon>
        <taxon>Squamata</taxon>
        <taxon>Bifurcata</taxon>
        <taxon>Unidentata</taxon>
        <taxon>Episquamata</taxon>
        <taxon>Toxicofera</taxon>
        <taxon>Iguania</taxon>
        <taxon>Acrodonta</taxon>
        <taxon>Agamidae</taxon>
        <taxon>Agaminae</taxon>
        <taxon>Phrynocephalus</taxon>
    </lineage>
</organism>
<dbReference type="EMBL" id="JAPFRF010000018">
    <property type="protein sequence ID" value="KAJ7308199.1"/>
    <property type="molecule type" value="Genomic_DNA"/>
</dbReference>
<sequence length="445" mass="47067">MLAGGNRCPETVTAGNAPPTRRGGPRGKVAGFGFSTGTMHPSKIFYPLPETYGPRPLDRPDAPATRPFPAFAMPENLASVGTPSVYHPGNPEKELFATPPAGFHMAPCGCFFDPRIYRIEWATTSFVQPPVYKLPPQNAYLLEGQKYLKNPIPPGAYPAYQGVGNHPPFLLPFFKAEGGPPAMDGFVARPVPGPPFVDGVRFPSEDLAPGDERGLPGVVPESTPKEQPLNSPDAYAPLAGGQEAAFQAEEGSERKKSDEVQESVREDPAPLAVPGAEIPGDAKASLDRERPFPDGDALLEEQGESLGLPDEVLLEVAMKLFDCSPSNSDPEVSLDGLSDDGGQSRSGAEAPRKDGGLSGEDSPGDIRSLNLPDELLSFDYSVPEILGAVSSLDYLYDVGAFGGASQWEGRPPSLPDAPKTLLPAAGSEEGPEKNQTVARGPTEKS</sequence>
<name>A0A9Q0XAR1_9SAUR</name>
<feature type="region of interest" description="Disordered" evidence="1">
    <location>
        <begin position="324"/>
        <end position="369"/>
    </location>
</feature>
<dbReference type="Pfam" id="PF15776">
    <property type="entry name" value="PRR22"/>
    <property type="match status" value="1"/>
</dbReference>
<evidence type="ECO:0000256" key="1">
    <source>
        <dbReference type="SAM" id="MobiDB-lite"/>
    </source>
</evidence>
<comment type="caution">
    <text evidence="2">The sequence shown here is derived from an EMBL/GenBank/DDBJ whole genome shotgun (WGS) entry which is preliminary data.</text>
</comment>
<feature type="region of interest" description="Disordered" evidence="1">
    <location>
        <begin position="1"/>
        <end position="28"/>
    </location>
</feature>
<dbReference type="InterPro" id="IPR031535">
    <property type="entry name" value="PRR22"/>
</dbReference>
<keyword evidence="3" id="KW-1185">Reference proteome</keyword>
<feature type="region of interest" description="Disordered" evidence="1">
    <location>
        <begin position="405"/>
        <end position="445"/>
    </location>
</feature>
<feature type="compositionally biased region" description="Basic and acidic residues" evidence="1">
    <location>
        <begin position="284"/>
        <end position="293"/>
    </location>
</feature>
<protein>
    <recommendedName>
        <fullName evidence="4">Proline-rich protein 22</fullName>
    </recommendedName>
</protein>
<proteinExistence type="predicted"/>
<reference evidence="2" key="1">
    <citation type="journal article" date="2023" name="DNA Res.">
        <title>Chromosome-level genome assembly of Phrynocephalus forsythii using third-generation DNA sequencing and Hi-C analysis.</title>
        <authorList>
            <person name="Qi Y."/>
            <person name="Zhao W."/>
            <person name="Zhao Y."/>
            <person name="Niu C."/>
            <person name="Cao S."/>
            <person name="Zhang Y."/>
        </authorList>
    </citation>
    <scope>NUCLEOTIDE SEQUENCE</scope>
    <source>
        <tissue evidence="2">Muscle</tissue>
    </source>
</reference>
<evidence type="ECO:0008006" key="4">
    <source>
        <dbReference type="Google" id="ProtNLM"/>
    </source>
</evidence>
<dbReference type="AlphaFoldDB" id="A0A9Q0XAR1"/>